<keyword evidence="1" id="KW-0808">Transferase</keyword>
<comment type="caution">
    <text evidence="2">The sequence shown here is derived from an EMBL/GenBank/DDBJ whole genome shotgun (WGS) entry which is preliminary data.</text>
</comment>
<evidence type="ECO:0000313" key="1">
    <source>
        <dbReference type="EMBL" id="TFJ95337.1"/>
    </source>
</evidence>
<keyword evidence="3" id="KW-1185">Reference proteome</keyword>
<organism evidence="2 3">
    <name type="scientific">Platysternon megacephalum</name>
    <name type="common">big-headed turtle</name>
    <dbReference type="NCBI Taxonomy" id="55544"/>
    <lineage>
        <taxon>Eukaryota</taxon>
        <taxon>Metazoa</taxon>
        <taxon>Chordata</taxon>
        <taxon>Craniata</taxon>
        <taxon>Vertebrata</taxon>
        <taxon>Euteleostomi</taxon>
        <taxon>Archelosauria</taxon>
        <taxon>Testudinata</taxon>
        <taxon>Testudines</taxon>
        <taxon>Cryptodira</taxon>
        <taxon>Durocryptodira</taxon>
        <taxon>Testudinoidea</taxon>
        <taxon>Platysternidae</taxon>
        <taxon>Platysternon</taxon>
    </lineage>
</organism>
<name>A0A4D9EBQ0_9SAUR</name>
<dbReference type="AlphaFoldDB" id="A0A4D9EBQ0"/>
<evidence type="ECO:0000313" key="2">
    <source>
        <dbReference type="EMBL" id="TFK05815.1"/>
    </source>
</evidence>
<reference evidence="2 3" key="2">
    <citation type="submission" date="2019-04" db="EMBL/GenBank/DDBJ databases">
        <title>The genome sequence of big-headed turtle.</title>
        <authorList>
            <person name="Gong S."/>
        </authorList>
    </citation>
    <scope>NUCLEOTIDE SEQUENCE [LARGE SCALE GENOMIC DNA]</scope>
    <source>
        <strain evidence="2">DO16091913</strain>
        <tissue evidence="2">Muscle</tissue>
    </source>
</reference>
<dbReference type="EMBL" id="QXTE01008916">
    <property type="protein sequence ID" value="TFJ95337.1"/>
    <property type="molecule type" value="Genomic_DNA"/>
</dbReference>
<dbReference type="EMBL" id="QXTE01000107">
    <property type="protein sequence ID" value="TFK05815.1"/>
    <property type="molecule type" value="Genomic_DNA"/>
</dbReference>
<gene>
    <name evidence="2" type="ORF">DR999_PMT11442</name>
    <name evidence="1" type="ORF">DR999_PMT23141</name>
</gene>
<dbReference type="Proteomes" id="UP000297703">
    <property type="component" value="Unassembled WGS sequence"/>
</dbReference>
<protein>
    <submittedName>
        <fullName evidence="1">Aspartate carbamoyltransferase</fullName>
    </submittedName>
    <submittedName>
        <fullName evidence="2">Cytochrome P450 2J6-like</fullName>
    </submittedName>
</protein>
<proteinExistence type="predicted"/>
<evidence type="ECO:0000313" key="3">
    <source>
        <dbReference type="Proteomes" id="UP000297703"/>
    </source>
</evidence>
<reference evidence="2 3" key="1">
    <citation type="submission" date="2019-04" db="EMBL/GenBank/DDBJ databases">
        <title>Draft genome of the big-headed turtle Platysternon megacephalum.</title>
        <authorList>
            <person name="Gong S."/>
        </authorList>
    </citation>
    <scope>NUCLEOTIDE SEQUENCE [LARGE SCALE GENOMIC DNA]</scope>
    <source>
        <strain evidence="2">DO16091913</strain>
        <tissue evidence="2">Muscle</tissue>
    </source>
</reference>
<accession>A0A4D9EBQ0</accession>
<sequence length="103" mass="10649">MATPRALLPYHSGLAMPLNRPPYRHGITPGCHAATLPTPHPGVVSPPAGCATGNKPYWHSATRGWVCPLPPPPPGPSIAPRSAAAPSTISLRIGCTPRSLPPT</sequence>
<dbReference type="GO" id="GO:0016740">
    <property type="term" value="F:transferase activity"/>
    <property type="evidence" value="ECO:0007669"/>
    <property type="project" value="UniProtKB-KW"/>
</dbReference>